<evidence type="ECO:0000313" key="4">
    <source>
        <dbReference type="EMBL" id="GGJ87017.1"/>
    </source>
</evidence>
<dbReference type="AlphaFoldDB" id="A0A917UUU8"/>
<dbReference type="InterPro" id="IPR044894">
    <property type="entry name" value="TubC_N_sf"/>
</dbReference>
<keyword evidence="2" id="KW-0378">Hydrolase</keyword>
<sequence>MNGNEKSTIDGLLMQLDGAGIRLWSQDGCLRFRGPVGALTAELRTQLEGRRQQVVDYLDKQSRQRASAWFRVWQPRPEARMRVFCLPHAGGAASFFREWGKALPFDVEVVTVQYPGREERIEERLLDDLQLLVRQLTDSLERLPHLLDRPYVLFGHSMGGAVAHELCLTLRARDCPMPEHLVVSACEAPSRRKEERFHLASNAELQDEIVRLGGTHADIVRVPELAELVLPVIRSDYRLIETYRPDTWRTPLELPISAFTGDEYGALDPDDARAWAEETKGDFVHREFSGGHFYLVQQRQAVLKQLLRLVQAGDASHLRPGAH</sequence>
<dbReference type="InterPro" id="IPR020802">
    <property type="entry name" value="TesA-like"/>
</dbReference>
<evidence type="ECO:0000259" key="3">
    <source>
        <dbReference type="SMART" id="SM00824"/>
    </source>
</evidence>
<comment type="similarity">
    <text evidence="1">Belongs to the thioesterase family.</text>
</comment>
<dbReference type="Gene3D" id="1.10.10.1830">
    <property type="entry name" value="Non-ribosomal peptide synthase, adenylation domain"/>
    <property type="match status" value="1"/>
</dbReference>
<evidence type="ECO:0000256" key="1">
    <source>
        <dbReference type="ARBA" id="ARBA00007169"/>
    </source>
</evidence>
<evidence type="ECO:0000256" key="2">
    <source>
        <dbReference type="ARBA" id="ARBA00022801"/>
    </source>
</evidence>
<protein>
    <recommendedName>
        <fullName evidence="3">Thioesterase TesA-like domain-containing protein</fullName>
    </recommendedName>
</protein>
<dbReference type="PANTHER" id="PTHR11487">
    <property type="entry name" value="THIOESTERASE"/>
    <property type="match status" value="1"/>
</dbReference>
<dbReference type="InterPro" id="IPR041464">
    <property type="entry name" value="TubC_N"/>
</dbReference>
<dbReference type="Proteomes" id="UP000635983">
    <property type="component" value="Unassembled WGS sequence"/>
</dbReference>
<name>A0A917UUU8_9PSED</name>
<dbReference type="SMART" id="SM00824">
    <property type="entry name" value="PKS_TE"/>
    <property type="match status" value="1"/>
</dbReference>
<dbReference type="Gene3D" id="3.40.50.1820">
    <property type="entry name" value="alpha/beta hydrolase"/>
    <property type="match status" value="1"/>
</dbReference>
<comment type="caution">
    <text evidence="4">The sequence shown here is derived from an EMBL/GenBank/DDBJ whole genome shotgun (WGS) entry which is preliminary data.</text>
</comment>
<dbReference type="GO" id="GO:0016787">
    <property type="term" value="F:hydrolase activity"/>
    <property type="evidence" value="ECO:0007669"/>
    <property type="project" value="UniProtKB-KW"/>
</dbReference>
<proteinExistence type="inferred from homology"/>
<organism evidence="4 5">
    <name type="scientific">Pseudomonas matsuisoli</name>
    <dbReference type="NCBI Taxonomy" id="1515666"/>
    <lineage>
        <taxon>Bacteria</taxon>
        <taxon>Pseudomonadati</taxon>
        <taxon>Pseudomonadota</taxon>
        <taxon>Gammaproteobacteria</taxon>
        <taxon>Pseudomonadales</taxon>
        <taxon>Pseudomonadaceae</taxon>
        <taxon>Pseudomonas</taxon>
    </lineage>
</organism>
<dbReference type="SUPFAM" id="SSF53474">
    <property type="entry name" value="alpha/beta-Hydrolases"/>
    <property type="match status" value="1"/>
</dbReference>
<reference evidence="4" key="1">
    <citation type="journal article" date="2014" name="Int. J. Syst. Evol. Microbiol.">
        <title>Complete genome sequence of Corynebacterium casei LMG S-19264T (=DSM 44701T), isolated from a smear-ripened cheese.</title>
        <authorList>
            <consortium name="US DOE Joint Genome Institute (JGI-PGF)"/>
            <person name="Walter F."/>
            <person name="Albersmeier A."/>
            <person name="Kalinowski J."/>
            <person name="Ruckert C."/>
        </authorList>
    </citation>
    <scope>NUCLEOTIDE SEQUENCE</scope>
    <source>
        <strain evidence="4">JCM 30078</strain>
    </source>
</reference>
<feature type="domain" description="Thioesterase TesA-like" evidence="3">
    <location>
        <begin position="84"/>
        <end position="260"/>
    </location>
</feature>
<dbReference type="GO" id="GO:0008610">
    <property type="term" value="P:lipid biosynthetic process"/>
    <property type="evidence" value="ECO:0007669"/>
    <property type="project" value="TreeGrafter"/>
</dbReference>
<accession>A0A917UUU8</accession>
<dbReference type="EMBL" id="BMPO01000002">
    <property type="protein sequence ID" value="GGJ87017.1"/>
    <property type="molecule type" value="Genomic_DNA"/>
</dbReference>
<dbReference type="RefSeq" id="WP_188982158.1">
    <property type="nucleotide sequence ID" value="NZ_BMPO01000002.1"/>
</dbReference>
<reference evidence="4" key="2">
    <citation type="submission" date="2020-09" db="EMBL/GenBank/DDBJ databases">
        <authorList>
            <person name="Sun Q."/>
            <person name="Ohkuma M."/>
        </authorList>
    </citation>
    <scope>NUCLEOTIDE SEQUENCE</scope>
    <source>
        <strain evidence="4">JCM 30078</strain>
    </source>
</reference>
<dbReference type="Pfam" id="PF18563">
    <property type="entry name" value="TubC_N"/>
    <property type="match status" value="1"/>
</dbReference>
<gene>
    <name evidence="4" type="ORF">GCM10009304_11230</name>
</gene>
<dbReference type="PANTHER" id="PTHR11487:SF0">
    <property type="entry name" value="S-ACYL FATTY ACID SYNTHASE THIOESTERASE, MEDIUM CHAIN"/>
    <property type="match status" value="1"/>
</dbReference>
<dbReference type="InterPro" id="IPR012223">
    <property type="entry name" value="TEII"/>
</dbReference>
<dbReference type="InterPro" id="IPR001031">
    <property type="entry name" value="Thioesterase"/>
</dbReference>
<keyword evidence="5" id="KW-1185">Reference proteome</keyword>
<evidence type="ECO:0000313" key="5">
    <source>
        <dbReference type="Proteomes" id="UP000635983"/>
    </source>
</evidence>
<dbReference type="Pfam" id="PF00975">
    <property type="entry name" value="Thioesterase"/>
    <property type="match status" value="1"/>
</dbReference>
<dbReference type="InterPro" id="IPR029058">
    <property type="entry name" value="AB_hydrolase_fold"/>
</dbReference>